<accession>A0A9N9W5I5</accession>
<reference evidence="1" key="1">
    <citation type="submission" date="2021-10" db="EMBL/GenBank/DDBJ databases">
        <authorList>
            <person name="Piombo E."/>
        </authorList>
    </citation>
    <scope>NUCLEOTIDE SEQUENCE</scope>
</reference>
<evidence type="ECO:0000313" key="1">
    <source>
        <dbReference type="EMBL" id="CAH0044882.1"/>
    </source>
</evidence>
<sequence>MRKELETKLCTDFPELYANLQYKQFECLDGWYDMIYRLSANLANIISNHDDMKPNVKEKWGALVFYMYSYTDEIHEAIAKASEESLRTCETCGGEGKLLQDSWSWRTICDGCEVERERQWLRSKAGDFDAVPSMGDMD</sequence>
<dbReference type="EMBL" id="CABFOC020000007">
    <property type="protein sequence ID" value="CAH0044882.1"/>
    <property type="molecule type" value="Genomic_DNA"/>
</dbReference>
<gene>
    <name evidence="1" type="ORF">CSOL1703_00010622</name>
</gene>
<comment type="caution">
    <text evidence="1">The sequence shown here is derived from an EMBL/GenBank/DDBJ whole genome shotgun (WGS) entry which is preliminary data.</text>
</comment>
<evidence type="ECO:0000313" key="2">
    <source>
        <dbReference type="Proteomes" id="UP000775872"/>
    </source>
</evidence>
<organism evidence="1 2">
    <name type="scientific">Clonostachys solani</name>
    <dbReference type="NCBI Taxonomy" id="160281"/>
    <lineage>
        <taxon>Eukaryota</taxon>
        <taxon>Fungi</taxon>
        <taxon>Dikarya</taxon>
        <taxon>Ascomycota</taxon>
        <taxon>Pezizomycotina</taxon>
        <taxon>Sordariomycetes</taxon>
        <taxon>Hypocreomycetidae</taxon>
        <taxon>Hypocreales</taxon>
        <taxon>Bionectriaceae</taxon>
        <taxon>Clonostachys</taxon>
    </lineage>
</organism>
<proteinExistence type="predicted"/>
<dbReference type="Proteomes" id="UP000775872">
    <property type="component" value="Unassembled WGS sequence"/>
</dbReference>
<dbReference type="AlphaFoldDB" id="A0A9N9W5I5"/>
<keyword evidence="2" id="KW-1185">Reference proteome</keyword>
<dbReference type="OrthoDB" id="3795764at2759"/>
<name>A0A9N9W5I5_9HYPO</name>
<protein>
    <submittedName>
        <fullName evidence="1">Uncharacterized protein</fullName>
    </submittedName>
</protein>